<dbReference type="AlphaFoldDB" id="A0A9Q1Q5P6"/>
<sequence>MPLSNRCGGRRENFVDDEENDEDLHNEDQHSQHSKIPDWNDNIEFDENKKVQIKAKNGDLCPNGEFGWHKVDKVYKADIVGLVRQKFVLPPNEIVDKKLLRCVGKAWRNHRYQLKRDHKKPGKTLQQVKDAMPGHLKLSNHGKEARASQDHYHTTGNKSFLMKRGELEKENGRKPGPLEFYIASHNRKDGSYKENLASKDFVETAETLIAERTTDSSSAKEVENEVFNELMYGSQSDQDKKHQRVVGYGMVVNYSKIFGVEGEIRKRGLMSRDNSTEEEVVKLKAEVSCLQSQLNAQTEQITN</sequence>
<feature type="compositionally biased region" description="Acidic residues" evidence="1">
    <location>
        <begin position="15"/>
        <end position="25"/>
    </location>
</feature>
<keyword evidence="3" id="KW-1185">Reference proteome</keyword>
<evidence type="ECO:0000313" key="3">
    <source>
        <dbReference type="Proteomes" id="UP001153076"/>
    </source>
</evidence>
<dbReference type="PANTHER" id="PTHR33144:SF52">
    <property type="match status" value="1"/>
</dbReference>
<evidence type="ECO:0000313" key="2">
    <source>
        <dbReference type="EMBL" id="KAJ8429361.1"/>
    </source>
</evidence>
<protein>
    <submittedName>
        <fullName evidence="2">Uncharacterized protein</fullName>
    </submittedName>
</protein>
<proteinExistence type="predicted"/>
<comment type="caution">
    <text evidence="2">The sequence shown here is derived from an EMBL/GenBank/DDBJ whole genome shotgun (WGS) entry which is preliminary data.</text>
</comment>
<dbReference type="PANTHER" id="PTHR33144">
    <property type="entry name" value="OS10G0409366 PROTEIN-RELATED"/>
    <property type="match status" value="1"/>
</dbReference>
<name>A0A9Q1Q5P6_9CARY</name>
<organism evidence="2 3">
    <name type="scientific">Carnegiea gigantea</name>
    <dbReference type="NCBI Taxonomy" id="171969"/>
    <lineage>
        <taxon>Eukaryota</taxon>
        <taxon>Viridiplantae</taxon>
        <taxon>Streptophyta</taxon>
        <taxon>Embryophyta</taxon>
        <taxon>Tracheophyta</taxon>
        <taxon>Spermatophyta</taxon>
        <taxon>Magnoliopsida</taxon>
        <taxon>eudicotyledons</taxon>
        <taxon>Gunneridae</taxon>
        <taxon>Pentapetalae</taxon>
        <taxon>Caryophyllales</taxon>
        <taxon>Cactineae</taxon>
        <taxon>Cactaceae</taxon>
        <taxon>Cactoideae</taxon>
        <taxon>Echinocereeae</taxon>
        <taxon>Carnegiea</taxon>
    </lineage>
</organism>
<accession>A0A9Q1Q5P6</accession>
<reference evidence="2" key="1">
    <citation type="submission" date="2022-04" db="EMBL/GenBank/DDBJ databases">
        <title>Carnegiea gigantea Genome sequencing and assembly v2.</title>
        <authorList>
            <person name="Copetti D."/>
            <person name="Sanderson M.J."/>
            <person name="Burquez A."/>
            <person name="Wojciechowski M.F."/>
        </authorList>
    </citation>
    <scope>NUCLEOTIDE SEQUENCE</scope>
    <source>
        <strain evidence="2">SGP5-SGP5p</strain>
        <tissue evidence="2">Aerial part</tissue>
    </source>
</reference>
<dbReference type="EMBL" id="JAKOGI010000901">
    <property type="protein sequence ID" value="KAJ8429361.1"/>
    <property type="molecule type" value="Genomic_DNA"/>
</dbReference>
<feature type="compositionally biased region" description="Basic and acidic residues" evidence="1">
    <location>
        <begin position="141"/>
        <end position="153"/>
    </location>
</feature>
<gene>
    <name evidence="2" type="ORF">Cgig2_021332</name>
</gene>
<dbReference type="OrthoDB" id="617512at2759"/>
<dbReference type="InterPro" id="IPR004252">
    <property type="entry name" value="Probable_transposase_24"/>
</dbReference>
<evidence type="ECO:0000256" key="1">
    <source>
        <dbReference type="SAM" id="MobiDB-lite"/>
    </source>
</evidence>
<feature type="compositionally biased region" description="Basic and acidic residues" evidence="1">
    <location>
        <begin position="26"/>
        <end position="38"/>
    </location>
</feature>
<dbReference type="Proteomes" id="UP001153076">
    <property type="component" value="Unassembled WGS sequence"/>
</dbReference>
<feature type="region of interest" description="Disordered" evidence="1">
    <location>
        <begin position="140"/>
        <end position="163"/>
    </location>
</feature>
<feature type="region of interest" description="Disordered" evidence="1">
    <location>
        <begin position="1"/>
        <end position="41"/>
    </location>
</feature>
<dbReference type="Pfam" id="PF03004">
    <property type="entry name" value="Transposase_24"/>
    <property type="match status" value="1"/>
</dbReference>